<feature type="domain" description="Tudor" evidence="12">
    <location>
        <begin position="811"/>
        <end position="876"/>
    </location>
</feature>
<evidence type="ECO:0000256" key="3">
    <source>
        <dbReference type="ARBA" id="ARBA00004556"/>
    </source>
</evidence>
<dbReference type="PANTHER" id="PTHR12302">
    <property type="entry name" value="EBNA2 BINDING PROTEIN P100"/>
    <property type="match status" value="1"/>
</dbReference>
<dbReference type="FunFam" id="2.40.50.90:FF:000015">
    <property type="entry name" value="Ribonuclease"/>
    <property type="match status" value="1"/>
</dbReference>
<evidence type="ECO:0000256" key="8">
    <source>
        <dbReference type="ARBA" id="ARBA00022801"/>
    </source>
</evidence>
<feature type="domain" description="TNase-like" evidence="13">
    <location>
        <begin position="413"/>
        <end position="589"/>
    </location>
</feature>
<dbReference type="InterPro" id="IPR002999">
    <property type="entry name" value="Tudor"/>
</dbReference>
<evidence type="ECO:0000256" key="9">
    <source>
        <dbReference type="ARBA" id="ARBA00022824"/>
    </source>
</evidence>
<keyword evidence="15" id="KW-1185">Reference proteome</keyword>
<dbReference type="SMART" id="SM00333">
    <property type="entry name" value="TUDOR"/>
    <property type="match status" value="1"/>
</dbReference>
<dbReference type="FunFam" id="2.30.30.140:FF:000018">
    <property type="entry name" value="Serine/threonine-protein kinase 31"/>
    <property type="match status" value="1"/>
</dbReference>
<dbReference type="GO" id="GO:0034605">
    <property type="term" value="P:cellular response to heat"/>
    <property type="evidence" value="ECO:0007669"/>
    <property type="project" value="UniProtKB-ARBA"/>
</dbReference>
<protein>
    <submittedName>
        <fullName evidence="14">Uncharacterized protein</fullName>
    </submittedName>
</protein>
<feature type="domain" description="TNase-like" evidence="13">
    <location>
        <begin position="764"/>
        <end position="999"/>
    </location>
</feature>
<evidence type="ECO:0000256" key="10">
    <source>
        <dbReference type="ARBA" id="ARBA00022990"/>
    </source>
</evidence>
<dbReference type="GO" id="GO:0005829">
    <property type="term" value="C:cytosol"/>
    <property type="evidence" value="ECO:0007669"/>
    <property type="project" value="UniProtKB-ARBA"/>
</dbReference>
<feature type="non-terminal residue" evidence="14">
    <location>
        <position position="1"/>
    </location>
</feature>
<proteinExistence type="predicted"/>
<evidence type="ECO:0000256" key="11">
    <source>
        <dbReference type="SAM" id="MobiDB-lite"/>
    </source>
</evidence>
<evidence type="ECO:0000256" key="7">
    <source>
        <dbReference type="ARBA" id="ARBA00022737"/>
    </source>
</evidence>
<dbReference type="EMBL" id="QEFC01000018">
    <property type="protein sequence ID" value="KAE9467649.1"/>
    <property type="molecule type" value="Genomic_DNA"/>
</dbReference>
<keyword evidence="4" id="KW-0963">Cytoplasm</keyword>
<dbReference type="CDD" id="cd20443">
    <property type="entry name" value="Tudor_AtTudor1-like"/>
    <property type="match status" value="1"/>
</dbReference>
<dbReference type="GO" id="GO:0006397">
    <property type="term" value="P:mRNA processing"/>
    <property type="evidence" value="ECO:0007669"/>
    <property type="project" value="UniProtKB-ARBA"/>
</dbReference>
<dbReference type="GO" id="GO:0048471">
    <property type="term" value="C:perinuclear region of cytoplasm"/>
    <property type="evidence" value="ECO:0007669"/>
    <property type="project" value="UniProtKB-SubCell"/>
</dbReference>
<feature type="compositionally biased region" description="Polar residues" evidence="11">
    <location>
        <begin position="280"/>
        <end position="305"/>
    </location>
</feature>
<evidence type="ECO:0000256" key="4">
    <source>
        <dbReference type="ARBA" id="ARBA00022490"/>
    </source>
</evidence>
<dbReference type="PANTHER" id="PTHR12302:SF2">
    <property type="entry name" value="STAPHYLOCOCCAL NUCLEASE DOMAIN-CONTAINING PROTEIN 1"/>
    <property type="match status" value="1"/>
</dbReference>
<keyword evidence="6" id="KW-0540">Nuclease</keyword>
<evidence type="ECO:0000259" key="12">
    <source>
        <dbReference type="PROSITE" id="PS50304"/>
    </source>
</evidence>
<dbReference type="GO" id="GO:0003729">
    <property type="term" value="F:mRNA binding"/>
    <property type="evidence" value="ECO:0007669"/>
    <property type="project" value="UniProtKB-ARBA"/>
</dbReference>
<dbReference type="PROSITE" id="PS50304">
    <property type="entry name" value="TUDOR"/>
    <property type="match status" value="1"/>
</dbReference>
<evidence type="ECO:0000256" key="1">
    <source>
        <dbReference type="ARBA" id="ARBA00004240"/>
    </source>
</evidence>
<keyword evidence="7" id="KW-0677">Repeat</keyword>
<dbReference type="GO" id="GO:0005635">
    <property type="term" value="C:nuclear envelope"/>
    <property type="evidence" value="ECO:0007669"/>
    <property type="project" value="UniProtKB-ARBA"/>
</dbReference>
<evidence type="ECO:0000313" key="15">
    <source>
        <dbReference type="Proteomes" id="UP000428333"/>
    </source>
</evidence>
<dbReference type="Pfam" id="PF00565">
    <property type="entry name" value="SNase"/>
    <property type="match status" value="5"/>
</dbReference>
<dbReference type="SUPFAM" id="SSF63748">
    <property type="entry name" value="Tudor/PWWP/MBT"/>
    <property type="match status" value="1"/>
</dbReference>
<keyword evidence="9" id="KW-0256">Endoplasmic reticulum</keyword>
<dbReference type="GO" id="GO:0010494">
    <property type="term" value="C:cytoplasmic stress granule"/>
    <property type="evidence" value="ECO:0007669"/>
    <property type="project" value="UniProtKB-ARBA"/>
</dbReference>
<dbReference type="GO" id="GO:0005783">
    <property type="term" value="C:endoplasmic reticulum"/>
    <property type="evidence" value="ECO:0007669"/>
    <property type="project" value="UniProtKB-SubCell"/>
</dbReference>
<keyword evidence="8" id="KW-0378">Hydrolase</keyword>
<dbReference type="PROSITE" id="PS50830">
    <property type="entry name" value="TNASE_3"/>
    <property type="match status" value="5"/>
</dbReference>
<dbReference type="PIRSF" id="PIRSF017179">
    <property type="entry name" value="RISC-Tudor-SN"/>
    <property type="match status" value="1"/>
</dbReference>
<feature type="region of interest" description="Disordered" evidence="11">
    <location>
        <begin position="989"/>
        <end position="1020"/>
    </location>
</feature>
<name>A0A6A4MNL3_9ERIC</name>
<evidence type="ECO:0000256" key="2">
    <source>
        <dbReference type="ARBA" id="ARBA00004463"/>
    </source>
</evidence>
<comment type="caution">
    <text evidence="14">The sequence shown here is derived from an EMBL/GenBank/DDBJ whole genome shotgun (WGS) entry which is preliminary data.</text>
</comment>
<keyword evidence="5" id="KW-0597">Phosphoprotein</keyword>
<feature type="region of interest" description="Disordered" evidence="11">
    <location>
        <begin position="272"/>
        <end position="309"/>
    </location>
</feature>
<evidence type="ECO:0000256" key="6">
    <source>
        <dbReference type="ARBA" id="ARBA00022722"/>
    </source>
</evidence>
<dbReference type="GO" id="GO:0016787">
    <property type="term" value="F:hydrolase activity"/>
    <property type="evidence" value="ECO:0007669"/>
    <property type="project" value="UniProtKB-KW"/>
</dbReference>
<evidence type="ECO:0000256" key="5">
    <source>
        <dbReference type="ARBA" id="ARBA00022553"/>
    </source>
</evidence>
<dbReference type="AlphaFoldDB" id="A0A6A4MNL3"/>
<evidence type="ECO:0000313" key="14">
    <source>
        <dbReference type="EMBL" id="KAE9467649.1"/>
    </source>
</evidence>
<dbReference type="GO" id="GO:0031047">
    <property type="term" value="P:regulatory ncRNA-mediated gene silencing"/>
    <property type="evidence" value="ECO:0007669"/>
    <property type="project" value="InterPro"/>
</dbReference>
<accession>A0A6A4MNL3</accession>
<dbReference type="FunFam" id="2.40.50.90:FF:000010">
    <property type="entry name" value="Ribonuclease"/>
    <property type="match status" value="1"/>
</dbReference>
<dbReference type="GO" id="GO:0031332">
    <property type="term" value="C:RNAi effector complex"/>
    <property type="evidence" value="ECO:0007669"/>
    <property type="project" value="InterPro"/>
</dbReference>
<dbReference type="SMART" id="SM00318">
    <property type="entry name" value="SNc"/>
    <property type="match status" value="4"/>
</dbReference>
<dbReference type="GO" id="GO:0009651">
    <property type="term" value="P:response to salt stress"/>
    <property type="evidence" value="ECO:0007669"/>
    <property type="project" value="UniProtKB-ARBA"/>
</dbReference>
<dbReference type="InterPro" id="IPR016685">
    <property type="entry name" value="Silence_cplx_Nase-comp_TudorSN"/>
</dbReference>
<reference evidence="14 15" key="1">
    <citation type="journal article" date="2019" name="Genome Biol. Evol.">
        <title>The Rhododendron genome and chromosomal organization provide insight into shared whole-genome duplications across the heath family (Ericaceae).</title>
        <authorList>
            <person name="Soza V.L."/>
            <person name="Lindsley D."/>
            <person name="Waalkes A."/>
            <person name="Ramage E."/>
            <person name="Patwardhan R.P."/>
            <person name="Burton J.N."/>
            <person name="Adey A."/>
            <person name="Kumar A."/>
            <person name="Qiu R."/>
            <person name="Shendure J."/>
            <person name="Hall B."/>
        </authorList>
    </citation>
    <scope>NUCLEOTIDE SEQUENCE [LARGE SCALE GENOMIC DNA]</scope>
    <source>
        <strain evidence="14">RSF 1966-606</strain>
    </source>
</reference>
<keyword evidence="10" id="KW-0007">Acetylation</keyword>
<dbReference type="GO" id="GO:0004518">
    <property type="term" value="F:nuclease activity"/>
    <property type="evidence" value="ECO:0007669"/>
    <property type="project" value="UniProtKB-KW"/>
</dbReference>
<dbReference type="Gene3D" id="2.40.50.90">
    <property type="match status" value="5"/>
</dbReference>
<dbReference type="OrthoDB" id="10023235at2759"/>
<sequence>MTSTAGATGWLRGKVKAVPSGDSLVIMGSSKAEIPPEKTITLSSLMAPKLARKGGVDEPFAWESREYLRKLCIGKDVTFRVDYALPSREFGSVFLGDKNVSLMVVADGWAKVREQSQQKGDASPFLAELLRLEEQAKQQGLGRWSKLVAYCINVSCGNFQLKVISIPLRKHPCVLFRRNVYAPVVTAPGASEAAIRNLPPSAIGDDSNFDAMGFLNSNRGIPMQAIVEHVRDGSSLRVYLLPEFQFVQVLVAGIQAPSMGRRAAPETFVRTEMSSDDLNGESSAESHAPLTSAQRLAAGSSTEVSPDSFGREAKHFTEIRVLNREVRIVLEGVDKFSNLIGSVYYPDGESAKDLALELIENGLAKYVEWSASMMEEDAKRRLKSAELEAKKTRLRLWTNYVPPATNSKAIHDQNFTGKVVEVVSGDCVIVADDSVPYGSPLAERRVNLSSIKCPKMGNPRRDEKPAAYAREAKELLRTRLIGRQVNVSMEYSRKVGMPDGPGASDSRVMDFGSVFLASPVKVEGDDVSTPSLPTGGSQQAGANVAELLVARGYAYVIRHRDFEERSNYYDALLSAESRAIAGKKAIHSSKDSPVMHVADLTTASAKKTKDFLPYLQRKRMPAVVEYVLSGHRFKLLIPKETCSIAFSLSGVRCPGRNEPFSDEAIALMRRKIMQRDVEIEVETVDRTGTFLGSLWESRTNMAVTLLEAGLAKLQTSFGADRIQDAHLLAQAEQSAKRQKLKIWENFVEGEEVPNGSTAERKHKEELKVTVTDVLGGGKFYVQIVGDQKVASIQQQLASLSLKEAPIIGAFNLKKGDIVLAQFSEDNSWNRAMIVNAPRGVVESPKDKFEVFYIDYGNQEVVTYSQLRPIDPSMASAPGLAQLCSLAYMKVPTLEEDYGQEAAERLSDLTLRGKNELKAIIEDKDTSGGKVKGQGTGTILMVTLIDTNTNSNINAALLKEGLARLEKRKKWERPEKQTVLDELETHQTEARKDRLGMWEYGDIQSDEEDNAPPLRKAVGKK</sequence>
<dbReference type="Proteomes" id="UP000428333">
    <property type="component" value="Linkage Group LG01"/>
</dbReference>
<feature type="domain" description="TNase-like" evidence="13">
    <location>
        <begin position="221"/>
        <end position="399"/>
    </location>
</feature>
<dbReference type="Pfam" id="PF00567">
    <property type="entry name" value="TUDOR"/>
    <property type="match status" value="1"/>
</dbReference>
<dbReference type="FunFam" id="2.40.50.90:FF:000018">
    <property type="entry name" value="Ribonuclease"/>
    <property type="match status" value="1"/>
</dbReference>
<dbReference type="GO" id="GO:0000932">
    <property type="term" value="C:P-body"/>
    <property type="evidence" value="ECO:0007669"/>
    <property type="project" value="UniProtKB-ARBA"/>
</dbReference>
<dbReference type="GO" id="GO:0010372">
    <property type="term" value="P:positive regulation of gibberellin biosynthetic process"/>
    <property type="evidence" value="ECO:0007669"/>
    <property type="project" value="UniProtKB-ARBA"/>
</dbReference>
<dbReference type="InterPro" id="IPR047395">
    <property type="entry name" value="Tudor_AtTudor1-like"/>
</dbReference>
<feature type="domain" description="TNase-like" evidence="13">
    <location>
        <begin position="9"/>
        <end position="146"/>
    </location>
</feature>
<dbReference type="Gene3D" id="2.30.30.140">
    <property type="match status" value="1"/>
</dbReference>
<dbReference type="SUPFAM" id="SSF50199">
    <property type="entry name" value="Staphylococcal nuclease"/>
    <property type="match status" value="5"/>
</dbReference>
<gene>
    <name evidence="14" type="ORF">C3L33_00433</name>
</gene>
<dbReference type="GO" id="GO:0006402">
    <property type="term" value="P:mRNA catabolic process"/>
    <property type="evidence" value="ECO:0007669"/>
    <property type="project" value="UniProtKB-ARBA"/>
</dbReference>
<feature type="domain" description="TNase-like" evidence="13">
    <location>
        <begin position="618"/>
        <end position="745"/>
    </location>
</feature>
<dbReference type="InterPro" id="IPR035437">
    <property type="entry name" value="SNase_OB-fold_sf"/>
</dbReference>
<dbReference type="FunFam" id="2.40.50.90:FF:000011">
    <property type="entry name" value="Ribonuclease"/>
    <property type="match status" value="1"/>
</dbReference>
<evidence type="ECO:0000259" key="13">
    <source>
        <dbReference type="PROSITE" id="PS50830"/>
    </source>
</evidence>
<comment type="subcellular location">
    <subcellularLocation>
        <location evidence="3">Cytoplasm</location>
        <location evidence="3">Perinuclear region</location>
    </subcellularLocation>
    <subcellularLocation>
        <location evidence="2">Cytoplasmic granule</location>
    </subcellularLocation>
    <subcellularLocation>
        <location evidence="1">Endoplasmic reticulum</location>
    </subcellularLocation>
</comment>
<organism evidence="14 15">
    <name type="scientific">Rhododendron williamsianum</name>
    <dbReference type="NCBI Taxonomy" id="262921"/>
    <lineage>
        <taxon>Eukaryota</taxon>
        <taxon>Viridiplantae</taxon>
        <taxon>Streptophyta</taxon>
        <taxon>Embryophyta</taxon>
        <taxon>Tracheophyta</taxon>
        <taxon>Spermatophyta</taxon>
        <taxon>Magnoliopsida</taxon>
        <taxon>eudicotyledons</taxon>
        <taxon>Gunneridae</taxon>
        <taxon>Pentapetalae</taxon>
        <taxon>asterids</taxon>
        <taxon>Ericales</taxon>
        <taxon>Ericaceae</taxon>
        <taxon>Ericoideae</taxon>
        <taxon>Rhodoreae</taxon>
        <taxon>Rhododendron</taxon>
    </lineage>
</organism>
<dbReference type="InterPro" id="IPR016071">
    <property type="entry name" value="Staphylococal_nuclease_OB-fold"/>
</dbReference>